<protein>
    <submittedName>
        <fullName evidence="1">Oxidoreductase</fullName>
    </submittedName>
</protein>
<accession>A0ABQ2N1F6</accession>
<evidence type="ECO:0000313" key="2">
    <source>
        <dbReference type="Proteomes" id="UP000638043"/>
    </source>
</evidence>
<dbReference type="RefSeq" id="WP_188700752.1">
    <property type="nucleotide sequence ID" value="NZ_BMMQ01000003.1"/>
</dbReference>
<proteinExistence type="predicted"/>
<evidence type="ECO:0000313" key="1">
    <source>
        <dbReference type="EMBL" id="GGO63129.1"/>
    </source>
</evidence>
<dbReference type="Proteomes" id="UP000638043">
    <property type="component" value="Unassembled WGS sequence"/>
</dbReference>
<reference evidence="2" key="1">
    <citation type="journal article" date="2019" name="Int. J. Syst. Evol. Microbiol.">
        <title>The Global Catalogue of Microorganisms (GCM) 10K type strain sequencing project: providing services to taxonomists for standard genome sequencing and annotation.</title>
        <authorList>
            <consortium name="The Broad Institute Genomics Platform"/>
            <consortium name="The Broad Institute Genome Sequencing Center for Infectious Disease"/>
            <person name="Wu L."/>
            <person name="Ma J."/>
        </authorList>
    </citation>
    <scope>NUCLEOTIDE SEQUENCE [LARGE SCALE GENOMIC DNA]</scope>
    <source>
        <strain evidence="2">CGMCC 4.7181</strain>
    </source>
</reference>
<name>A0ABQ2N1F6_9MICO</name>
<dbReference type="InterPro" id="IPR029475">
    <property type="entry name" value="DUF6807"/>
</dbReference>
<organism evidence="1 2">
    <name type="scientific">Microbacterium nanhaiense</name>
    <dbReference type="NCBI Taxonomy" id="1301026"/>
    <lineage>
        <taxon>Bacteria</taxon>
        <taxon>Bacillati</taxon>
        <taxon>Actinomycetota</taxon>
        <taxon>Actinomycetes</taxon>
        <taxon>Micrococcales</taxon>
        <taxon>Microbacteriaceae</taxon>
        <taxon>Microbacterium</taxon>
    </lineage>
</organism>
<dbReference type="Pfam" id="PF14100">
    <property type="entry name" value="DUF6807"/>
    <property type="match status" value="1"/>
</dbReference>
<comment type="caution">
    <text evidence="1">The sequence shown here is derived from an EMBL/GenBank/DDBJ whole genome shotgun (WGS) entry which is preliminary data.</text>
</comment>
<dbReference type="EMBL" id="BMMQ01000003">
    <property type="protein sequence ID" value="GGO63129.1"/>
    <property type="molecule type" value="Genomic_DNA"/>
</dbReference>
<keyword evidence="2" id="KW-1185">Reference proteome</keyword>
<gene>
    <name evidence="1" type="ORF">GCM10010910_14930</name>
</gene>
<sequence>MTTILRNGAGQPIVTLHSGDDVDPGHAPRPYATVTTPAGVEVTQTRPSDHLHHLGVSVTTPDVSGTNFWGGSTYVRDVGPQILDNHGRQVIEAESAEVNRYNSTILWRDRDDEPVISEEREIRVDDVGGTTVISWRSTLTALRDGVSIGSSQTNGRPGAFYGGIFWRAPFGSADVFSEAGAGTENAHGSTSPWLVVVGADAGLVAASSSRLPWFVRAEGYVGFCPALAHDERRHLEPGEPLALDLVVALVDAPDDNTIERALASALTLTTSEVAS</sequence>